<dbReference type="PANTHER" id="PTHR45527:SF1">
    <property type="entry name" value="FATTY ACID SYNTHASE"/>
    <property type="match status" value="1"/>
</dbReference>
<gene>
    <name evidence="3" type="ORF">JGS22_021215</name>
</gene>
<protein>
    <recommendedName>
        <fullName evidence="2">Condensation domain-containing protein</fullName>
    </recommendedName>
</protein>
<evidence type="ECO:0000256" key="1">
    <source>
        <dbReference type="SAM" id="MobiDB-lite"/>
    </source>
</evidence>
<dbReference type="RefSeq" id="WP_211039315.1">
    <property type="nucleotide sequence ID" value="NZ_JAELVF020000002.1"/>
</dbReference>
<dbReference type="SUPFAM" id="SSF52777">
    <property type="entry name" value="CoA-dependent acyltransferases"/>
    <property type="match status" value="2"/>
</dbReference>
<dbReference type="Gene3D" id="3.30.559.10">
    <property type="entry name" value="Chloramphenicol acetyltransferase-like domain"/>
    <property type="match status" value="1"/>
</dbReference>
<dbReference type="GO" id="GO:0008610">
    <property type="term" value="P:lipid biosynthetic process"/>
    <property type="evidence" value="ECO:0007669"/>
    <property type="project" value="UniProtKB-ARBA"/>
</dbReference>
<dbReference type="GO" id="GO:0005737">
    <property type="term" value="C:cytoplasm"/>
    <property type="evidence" value="ECO:0007669"/>
    <property type="project" value="TreeGrafter"/>
</dbReference>
<feature type="compositionally biased region" description="Basic and acidic residues" evidence="1">
    <location>
        <begin position="10"/>
        <end position="20"/>
    </location>
</feature>
<evidence type="ECO:0000313" key="4">
    <source>
        <dbReference type="Proteomes" id="UP000694501"/>
    </source>
</evidence>
<evidence type="ECO:0000259" key="2">
    <source>
        <dbReference type="Pfam" id="PF00668"/>
    </source>
</evidence>
<feature type="domain" description="Condensation" evidence="2">
    <location>
        <begin position="59"/>
        <end position="464"/>
    </location>
</feature>
<dbReference type="GO" id="GO:0031177">
    <property type="term" value="F:phosphopantetheine binding"/>
    <property type="evidence" value="ECO:0007669"/>
    <property type="project" value="TreeGrafter"/>
</dbReference>
<reference evidence="3" key="1">
    <citation type="submission" date="2021-06" db="EMBL/GenBank/DDBJ databases">
        <title>Sequencing of actinobacteria type strains.</title>
        <authorList>
            <person name="Nguyen G.-S."/>
            <person name="Wentzel A."/>
        </authorList>
    </citation>
    <scope>NUCLEOTIDE SEQUENCE</scope>
    <source>
        <strain evidence="3">P38-E01</strain>
    </source>
</reference>
<dbReference type="InterPro" id="IPR001242">
    <property type="entry name" value="Condensation_dom"/>
</dbReference>
<name>A0A949JPS6_9ACTN</name>
<accession>A0A949JPS6</accession>
<dbReference type="Gene3D" id="3.30.559.30">
    <property type="entry name" value="Nonribosomal peptide synthetase, condensation domain"/>
    <property type="match status" value="1"/>
</dbReference>
<feature type="compositionally biased region" description="Basic and acidic residues" evidence="1">
    <location>
        <begin position="579"/>
        <end position="601"/>
    </location>
</feature>
<sequence>MTQRQVPESGEPRTPPRAEEARAPLMWSQEPYWYQYHLPLPVVDSAKIQFTVRVPGKGVPESAVAPAVRKLMNRHEALRTVYPTDRDGVPFQSVLERFDDPVPFRREGNEPEDVEAVFHALFGPPMIQSVDLPLRVGFTVEENHAKTLVLLLNHISADGVSLPVMRADLERYLGLPPSADAPPSTPARDTAILQPAALAREQHSGSWDARNGSALRYCEDVLSSAPAAQFPRFRFIAGSHAGVGNHYLRTCLHSSRLLLALQKMRRESRSSVSSALSATFSIAVAALSGNPRTVFKTNFSNRFRGFERSVGCFFQEALVSVSARGESTIGELMAETANRTLVGARRARYSYLHFRDLKAQVEARRGHSIRLGTVVNFSSRFEKELRGSAGPARPTEVKELECLWRDEYADLSLRSFPRGGEAVLDLIAHRTVIERSQIRSMLTGMEQFLIAFADEPELAQATVAEVVDRFALPVAQYPDGWVHIDHSWVNTAKLATLIRTVEGVEAASVGVEERPTGERVLLARLVGRPSAEPEVLNRVLVALRAEVDLICPHEFTWLDGTSQTSAASADAEPHNAAADGRHTDADGAGRRTDGRRAADRPADRALVEAVSAAVAGAPVDLDLSYGQQGGTAVLAPAVVQRLALQGFTGPNPDDLLGPWPLRAVADLCVAHREDCDR</sequence>
<dbReference type="GO" id="GO:0003824">
    <property type="term" value="F:catalytic activity"/>
    <property type="evidence" value="ECO:0007669"/>
    <property type="project" value="InterPro"/>
</dbReference>
<dbReference type="InterPro" id="IPR023213">
    <property type="entry name" value="CAT-like_dom_sf"/>
</dbReference>
<dbReference type="PANTHER" id="PTHR45527">
    <property type="entry name" value="NONRIBOSOMAL PEPTIDE SYNTHETASE"/>
    <property type="match status" value="1"/>
</dbReference>
<feature type="region of interest" description="Disordered" evidence="1">
    <location>
        <begin position="564"/>
        <end position="601"/>
    </location>
</feature>
<dbReference type="AlphaFoldDB" id="A0A949JPS6"/>
<evidence type="ECO:0000313" key="3">
    <source>
        <dbReference type="EMBL" id="MBU7600084.1"/>
    </source>
</evidence>
<dbReference type="EMBL" id="JAELVF020000002">
    <property type="protein sequence ID" value="MBU7600084.1"/>
    <property type="molecule type" value="Genomic_DNA"/>
</dbReference>
<dbReference type="GO" id="GO:0043041">
    <property type="term" value="P:amino acid activation for nonribosomal peptide biosynthetic process"/>
    <property type="evidence" value="ECO:0007669"/>
    <property type="project" value="TreeGrafter"/>
</dbReference>
<keyword evidence="4" id="KW-1185">Reference proteome</keyword>
<feature type="region of interest" description="Disordered" evidence="1">
    <location>
        <begin position="1"/>
        <end position="20"/>
    </location>
</feature>
<proteinExistence type="predicted"/>
<dbReference type="Pfam" id="PF00668">
    <property type="entry name" value="Condensation"/>
    <property type="match status" value="1"/>
</dbReference>
<comment type="caution">
    <text evidence="3">The sequence shown here is derived from an EMBL/GenBank/DDBJ whole genome shotgun (WGS) entry which is preliminary data.</text>
</comment>
<dbReference type="GO" id="GO:0044550">
    <property type="term" value="P:secondary metabolite biosynthetic process"/>
    <property type="evidence" value="ECO:0007669"/>
    <property type="project" value="TreeGrafter"/>
</dbReference>
<organism evidence="3 4">
    <name type="scientific">Streptomyces tardus</name>
    <dbReference type="NCBI Taxonomy" id="2780544"/>
    <lineage>
        <taxon>Bacteria</taxon>
        <taxon>Bacillati</taxon>
        <taxon>Actinomycetota</taxon>
        <taxon>Actinomycetes</taxon>
        <taxon>Kitasatosporales</taxon>
        <taxon>Streptomycetaceae</taxon>
        <taxon>Streptomyces</taxon>
    </lineage>
</organism>
<dbReference type="Proteomes" id="UP000694501">
    <property type="component" value="Unassembled WGS sequence"/>
</dbReference>